<dbReference type="GeneID" id="112687565"/>
<keyword evidence="1" id="KW-1185">Reference proteome</keyword>
<name>A0A8B8FZY6_9HEMI</name>
<sequence>MNSLPYASVWDLGLPATPADMSPENMDYGLSDMVRAGYLAKLRETLMSNIRENTASDRGSAEDETVEMFVEKCLGDIEKDAIRKCMVAEIYCEVMRKTIDEVNSCTGTSTIHDRLMTTIIAQSDSKNRETASTVEVAVVNVEERQQNSCGDAYLLQFPTQAQVFDQQDEQSIMALAIENFKCTSMFPGSTTEDFVDPSTVRPEMINIVKNDKNLSAMVATTHEFRRNMKRLPQAMRARINQELNNMLGNCPNPRYQPIFLSLEEERIISYERIMLLVSDRMRPYFEHGQFTKSSEFEILVQLISRTLMNSASDPTESTINKIIDGFFTGHPFKTVDQFIATNRYFFQPDRPL</sequence>
<gene>
    <name evidence="2" type="primary">LOC112687565</name>
</gene>
<evidence type="ECO:0000313" key="1">
    <source>
        <dbReference type="Proteomes" id="UP000694846"/>
    </source>
</evidence>
<dbReference type="OrthoDB" id="6594281at2759"/>
<reference evidence="2" key="1">
    <citation type="submission" date="2025-08" db="UniProtKB">
        <authorList>
            <consortium name="RefSeq"/>
        </authorList>
    </citation>
    <scope>IDENTIFICATION</scope>
    <source>
        <tissue evidence="2">Whole body</tissue>
    </source>
</reference>
<dbReference type="AlphaFoldDB" id="A0A8B8FZY6"/>
<evidence type="ECO:0000313" key="2">
    <source>
        <dbReference type="RefSeq" id="XP_025416098.1"/>
    </source>
</evidence>
<dbReference type="RefSeq" id="XP_025416098.1">
    <property type="nucleotide sequence ID" value="XM_025560313.1"/>
</dbReference>
<organism evidence="1 2">
    <name type="scientific">Sipha flava</name>
    <name type="common">yellow sugarcane aphid</name>
    <dbReference type="NCBI Taxonomy" id="143950"/>
    <lineage>
        <taxon>Eukaryota</taxon>
        <taxon>Metazoa</taxon>
        <taxon>Ecdysozoa</taxon>
        <taxon>Arthropoda</taxon>
        <taxon>Hexapoda</taxon>
        <taxon>Insecta</taxon>
        <taxon>Pterygota</taxon>
        <taxon>Neoptera</taxon>
        <taxon>Paraneoptera</taxon>
        <taxon>Hemiptera</taxon>
        <taxon>Sternorrhyncha</taxon>
        <taxon>Aphidomorpha</taxon>
        <taxon>Aphidoidea</taxon>
        <taxon>Aphididae</taxon>
        <taxon>Sipha</taxon>
    </lineage>
</organism>
<proteinExistence type="predicted"/>
<accession>A0A8B8FZY6</accession>
<dbReference type="Proteomes" id="UP000694846">
    <property type="component" value="Unplaced"/>
</dbReference>
<protein>
    <submittedName>
        <fullName evidence="2">Uncharacterized protein LOC112687565</fullName>
    </submittedName>
</protein>